<dbReference type="GO" id="GO:0019290">
    <property type="term" value="P:siderophore biosynthetic process"/>
    <property type="evidence" value="ECO:0007669"/>
    <property type="project" value="InterPro"/>
</dbReference>
<gene>
    <name evidence="3" type="ORF">EH207_14270</name>
</gene>
<dbReference type="Gene3D" id="3.40.630.30">
    <property type="match status" value="1"/>
</dbReference>
<evidence type="ECO:0000313" key="3">
    <source>
        <dbReference type="EMBL" id="QCR09581.1"/>
    </source>
</evidence>
<evidence type="ECO:0000313" key="4">
    <source>
        <dbReference type="Proteomes" id="UP000299580"/>
    </source>
</evidence>
<dbReference type="SMART" id="SM01006">
    <property type="entry name" value="AlcB"/>
    <property type="match status" value="1"/>
</dbReference>
<dbReference type="Pfam" id="PF13523">
    <property type="entry name" value="Acetyltransf_8"/>
    <property type="match status" value="1"/>
</dbReference>
<keyword evidence="4" id="KW-1185">Reference proteome</keyword>
<dbReference type="GO" id="GO:0016410">
    <property type="term" value="F:N-acyltransferase activity"/>
    <property type="evidence" value="ECO:0007669"/>
    <property type="project" value="TreeGrafter"/>
</dbReference>
<dbReference type="InterPro" id="IPR016181">
    <property type="entry name" value="Acyl_CoA_acyltransferase"/>
</dbReference>
<evidence type="ECO:0000256" key="1">
    <source>
        <dbReference type="ARBA" id="ARBA00004924"/>
    </source>
</evidence>
<comment type="pathway">
    <text evidence="1">Siderophore biosynthesis.</text>
</comment>
<sequence>MMPQANIVHAINGMYCEMQARPLLLSWGLDNSAQLHYPGAMPSGWLTEALDQLFIALPTLSGVTLPWQEWRDAPDALALFEQIQCDFLARETFWQLPLWLRGTRALPTPAPALQYDAARALCYPLRPARPQGEVYCRYDPRVRQTLSFRLPDADRDTPLFTRWMNDDRVAFFWEQRGPETLQYDYLTSKLEDAHLYPLIGCYDDRLFGYFEVYWAAEDRIGRHYRWQPFDRGLHMLVGEQNWRGAMFVRSWLRGLTHYLYLDAPQTGRIVAEPRADNQRLFRHLPEAGYRTVKEFDFPHKRSRLILNQRHAFFTEVGL</sequence>
<dbReference type="PANTHER" id="PTHR31438">
    <property type="entry name" value="LYSINE N-ACYLTRANSFERASE C17G9.06C-RELATED"/>
    <property type="match status" value="1"/>
</dbReference>
<organism evidence="3 4">
    <name type="scientific">Brenneria rubrifaciens</name>
    <dbReference type="NCBI Taxonomy" id="55213"/>
    <lineage>
        <taxon>Bacteria</taxon>
        <taxon>Pseudomonadati</taxon>
        <taxon>Pseudomonadota</taxon>
        <taxon>Gammaproteobacteria</taxon>
        <taxon>Enterobacterales</taxon>
        <taxon>Pectobacteriaceae</taxon>
        <taxon>Brenneria</taxon>
    </lineage>
</organism>
<dbReference type="KEGG" id="brb:EH207_14270"/>
<accession>A0A4P8QR36</accession>
<dbReference type="PANTHER" id="PTHR31438:SF1">
    <property type="entry name" value="LYSINE N-ACYLTRANSFERASE C17G9.06C-RELATED"/>
    <property type="match status" value="1"/>
</dbReference>
<evidence type="ECO:0000259" key="2">
    <source>
        <dbReference type="SMART" id="SM01006"/>
    </source>
</evidence>
<dbReference type="EMBL" id="CP034035">
    <property type="protein sequence ID" value="QCR09581.1"/>
    <property type="molecule type" value="Genomic_DNA"/>
</dbReference>
<feature type="domain" description="Acyltransferase MbtK/IucB-like conserved" evidence="2">
    <location>
        <begin position="149"/>
        <end position="196"/>
    </location>
</feature>
<name>A0A4P8QR36_9GAMM</name>
<reference evidence="3 4" key="1">
    <citation type="submission" date="2018-11" db="EMBL/GenBank/DDBJ databases">
        <title>Genome sequences of Brenneria nigrifluens and Brenneria rubrifaciens.</title>
        <authorList>
            <person name="Poret-Peterson A.T."/>
            <person name="McClean A.E."/>
            <person name="Kluepfel D.A."/>
        </authorList>
    </citation>
    <scope>NUCLEOTIDE SEQUENCE [LARGE SCALE GENOMIC DNA]</scope>
    <source>
        <strain evidence="3 4">6D370</strain>
    </source>
</reference>
<dbReference type="Proteomes" id="UP000299580">
    <property type="component" value="Chromosome"/>
</dbReference>
<keyword evidence="3" id="KW-0808">Transferase</keyword>
<dbReference type="OrthoDB" id="9087497at2"/>
<dbReference type="SUPFAM" id="SSF55729">
    <property type="entry name" value="Acyl-CoA N-acyltransferases (Nat)"/>
    <property type="match status" value="1"/>
</dbReference>
<protein>
    <submittedName>
        <fullName evidence="3">N-acetyltransferase</fullName>
    </submittedName>
</protein>
<proteinExistence type="predicted"/>
<dbReference type="AlphaFoldDB" id="A0A4P8QR36"/>
<dbReference type="InterPro" id="IPR019432">
    <property type="entry name" value="Acyltransferase_MbtK/IucB-like"/>
</dbReference>